<comment type="caution">
    <text evidence="10">The sequence shown here is derived from an EMBL/GenBank/DDBJ whole genome shotgun (WGS) entry which is preliminary data.</text>
</comment>
<feature type="transmembrane region" description="Helical" evidence="8">
    <location>
        <begin position="318"/>
        <end position="334"/>
    </location>
</feature>
<evidence type="ECO:0000256" key="7">
    <source>
        <dbReference type="ARBA" id="ARBA00023136"/>
    </source>
</evidence>
<dbReference type="PANTHER" id="PTHR33908:SF11">
    <property type="entry name" value="MEMBRANE PROTEIN"/>
    <property type="match status" value="1"/>
</dbReference>
<evidence type="ECO:0000313" key="10">
    <source>
        <dbReference type="EMBL" id="PIT97683.1"/>
    </source>
</evidence>
<keyword evidence="5 8" id="KW-0812">Transmembrane</keyword>
<feature type="transmembrane region" description="Helical" evidence="8">
    <location>
        <begin position="449"/>
        <end position="467"/>
    </location>
</feature>
<reference evidence="11" key="1">
    <citation type="submission" date="2017-09" db="EMBL/GenBank/DDBJ databases">
        <title>Depth-based differentiation of microbial function through sediment-hosted aquifers and enrichment of novel symbionts in the deep terrestrial subsurface.</title>
        <authorList>
            <person name="Probst A.J."/>
            <person name="Ladd B."/>
            <person name="Jarett J.K."/>
            <person name="Geller-Mcgrath D.E."/>
            <person name="Sieber C.M.K."/>
            <person name="Emerson J.B."/>
            <person name="Anantharaman K."/>
            <person name="Thomas B.C."/>
            <person name="Malmstrom R."/>
            <person name="Stieglmeier M."/>
            <person name="Klingl A."/>
            <person name="Woyke T."/>
            <person name="Ryan C.M."/>
            <person name="Banfield J.F."/>
        </authorList>
    </citation>
    <scope>NUCLEOTIDE SEQUENCE [LARGE SCALE GENOMIC DNA]</scope>
</reference>
<evidence type="ECO:0000256" key="5">
    <source>
        <dbReference type="ARBA" id="ARBA00022692"/>
    </source>
</evidence>
<feature type="transmembrane region" description="Helical" evidence="8">
    <location>
        <begin position="391"/>
        <end position="410"/>
    </location>
</feature>
<dbReference type="Pfam" id="PF13231">
    <property type="entry name" value="PMT_2"/>
    <property type="match status" value="1"/>
</dbReference>
<keyword evidence="3" id="KW-0328">Glycosyltransferase</keyword>
<feature type="domain" description="Glycosyltransferase RgtA/B/C/D-like" evidence="9">
    <location>
        <begin position="85"/>
        <end position="243"/>
    </location>
</feature>
<keyword evidence="6 8" id="KW-1133">Transmembrane helix</keyword>
<evidence type="ECO:0000256" key="4">
    <source>
        <dbReference type="ARBA" id="ARBA00022679"/>
    </source>
</evidence>
<dbReference type="EMBL" id="PEZV01000001">
    <property type="protein sequence ID" value="PIT97683.1"/>
    <property type="molecule type" value="Genomic_DNA"/>
</dbReference>
<dbReference type="PANTHER" id="PTHR33908">
    <property type="entry name" value="MANNOSYLTRANSFERASE YKCB-RELATED"/>
    <property type="match status" value="1"/>
</dbReference>
<keyword evidence="7 8" id="KW-0472">Membrane</keyword>
<feature type="transmembrane region" description="Helical" evidence="8">
    <location>
        <begin position="136"/>
        <end position="154"/>
    </location>
</feature>
<feature type="transmembrane region" description="Helical" evidence="8">
    <location>
        <begin position="340"/>
        <end position="361"/>
    </location>
</feature>
<dbReference type="GO" id="GO:0016763">
    <property type="term" value="F:pentosyltransferase activity"/>
    <property type="evidence" value="ECO:0007669"/>
    <property type="project" value="TreeGrafter"/>
</dbReference>
<gene>
    <name evidence="10" type="ORF">COT77_00020</name>
</gene>
<evidence type="ECO:0000256" key="6">
    <source>
        <dbReference type="ARBA" id="ARBA00022989"/>
    </source>
</evidence>
<feature type="transmembrane region" description="Helical" evidence="8">
    <location>
        <begin position="417"/>
        <end position="437"/>
    </location>
</feature>
<accession>A0A2M6WY55</accession>
<dbReference type="InterPro" id="IPR038731">
    <property type="entry name" value="RgtA/B/C-like"/>
</dbReference>
<feature type="transmembrane region" description="Helical" evidence="8">
    <location>
        <begin position="161"/>
        <end position="180"/>
    </location>
</feature>
<dbReference type="InterPro" id="IPR050297">
    <property type="entry name" value="LipidA_mod_glycosyltrf_83"/>
</dbReference>
<feature type="transmembrane region" description="Helical" evidence="8">
    <location>
        <begin position="186"/>
        <end position="216"/>
    </location>
</feature>
<feature type="transmembrane region" description="Helical" evidence="8">
    <location>
        <begin position="368"/>
        <end position="385"/>
    </location>
</feature>
<evidence type="ECO:0000259" key="9">
    <source>
        <dbReference type="Pfam" id="PF13231"/>
    </source>
</evidence>
<comment type="subcellular location">
    <subcellularLocation>
        <location evidence="1">Cell membrane</location>
        <topology evidence="1">Multi-pass membrane protein</topology>
    </subcellularLocation>
</comment>
<evidence type="ECO:0000256" key="3">
    <source>
        <dbReference type="ARBA" id="ARBA00022676"/>
    </source>
</evidence>
<dbReference type="GO" id="GO:0005886">
    <property type="term" value="C:plasma membrane"/>
    <property type="evidence" value="ECO:0007669"/>
    <property type="project" value="UniProtKB-SubCell"/>
</dbReference>
<sequence length="555" mass="63594">MDKRLFPLLVLVLFSFLFLFRSVTNITTIPFHDYDEAHRAEGARNMRLHNFFLSPLVGNPYSKNAKISFPYLLDETKTVYAQTGRPPLVFNLMAFSSSLFGDYEWVYRLPSLFLGLAVFEAIVLSVYFLAKKKPNLLALIVALLAIITSYDWWLSAQMAHLDTAVSLFTALAVFLLILFAQNKNKFFLATSGISLALAILSKGQPAVIFLFPLIYLLLIKKISLKETFSLGLTTLIVLSPWVISFDRQLGFGAWFKTYFGGYVASPSSTKIGGGDPTQAAPIFWYLRWWFDTLRPGIYLFGAFFLYDLVKKRLSWQKIALLAYIFGGFGLFSYAKSKVWWYVLPIIPAISIYLYLAISDYLKERKYGLINLSLAIFLASLPLFLFRTNTVSLAYGFITTALVFLILKLPITDYLLRITGYILPVTNYVLRVTCYLLPVARNLKLEIRNLLFILVLATSLSLFSLRFPSPSPTHYETKEVGHFFQTLPYPKCLWVEEDFPYEAILYYSRVGELDYLDESSSLDPNCQNYLVVSKNLEDFDLVYQSDPVRLYKIENY</sequence>
<name>A0A2M6WY55_9BACT</name>
<dbReference type="AlphaFoldDB" id="A0A2M6WY55"/>
<protein>
    <recommendedName>
        <fullName evidence="9">Glycosyltransferase RgtA/B/C/D-like domain-containing protein</fullName>
    </recommendedName>
</protein>
<evidence type="ECO:0000256" key="8">
    <source>
        <dbReference type="SAM" id="Phobius"/>
    </source>
</evidence>
<feature type="transmembrane region" description="Helical" evidence="8">
    <location>
        <begin position="112"/>
        <end position="130"/>
    </location>
</feature>
<dbReference type="Proteomes" id="UP000228596">
    <property type="component" value="Unassembled WGS sequence"/>
</dbReference>
<dbReference type="GO" id="GO:0009103">
    <property type="term" value="P:lipopolysaccharide biosynthetic process"/>
    <property type="evidence" value="ECO:0007669"/>
    <property type="project" value="UniProtKB-ARBA"/>
</dbReference>
<feature type="transmembrane region" description="Helical" evidence="8">
    <location>
        <begin position="288"/>
        <end position="306"/>
    </location>
</feature>
<keyword evidence="4" id="KW-0808">Transferase</keyword>
<evidence type="ECO:0000313" key="11">
    <source>
        <dbReference type="Proteomes" id="UP000228596"/>
    </source>
</evidence>
<organism evidence="10 11">
    <name type="scientific">Candidatus Berkelbacteria bacterium CG10_big_fil_rev_8_21_14_0_10_41_12</name>
    <dbReference type="NCBI Taxonomy" id="1974513"/>
    <lineage>
        <taxon>Bacteria</taxon>
        <taxon>Candidatus Berkelbacteria</taxon>
    </lineage>
</organism>
<evidence type="ECO:0000256" key="1">
    <source>
        <dbReference type="ARBA" id="ARBA00004651"/>
    </source>
</evidence>
<keyword evidence="2" id="KW-1003">Cell membrane</keyword>
<proteinExistence type="predicted"/>
<evidence type="ECO:0000256" key="2">
    <source>
        <dbReference type="ARBA" id="ARBA00022475"/>
    </source>
</evidence>